<sequence length="334" mass="37734">MTRFVIATPMKNEGPFIVEWVAHNLAIGVDAIAVFSNDCSDGSDALLDRLDAMGKVHHFDNTFGGKPAPQRRAYRRFLKMDLAGPEDWVIPIDADEYINIKTGDHTLQALTRAVPDARTLSMTWRLFGNAGVVGYKDKFLTDQFRSAAADHTPRPPQAWGLKTMFQRDLWGHIGVHRPKRPTVEQFSETQWYNGSGQPMPDRYMQGSWRSGPDSLGYDLVQLNHYALKSCESYLVKKARGRAHHGGEALGLEYWQKMNHNRIEDRSIDAIRPRKAAIYKELLADSELRTLHDACCENHRALIRELQTRPDFNDLMAALVPDAETAARGSDQSTT</sequence>
<dbReference type="EMBL" id="FTPR01000001">
    <property type="protein sequence ID" value="SIT78504.1"/>
    <property type="molecule type" value="Genomic_DNA"/>
</dbReference>
<dbReference type="AlphaFoldDB" id="A0A1R3WML3"/>
<reference evidence="2" key="1">
    <citation type="submission" date="2017-01" db="EMBL/GenBank/DDBJ databases">
        <authorList>
            <person name="Varghese N."/>
            <person name="Submissions S."/>
        </authorList>
    </citation>
    <scope>NUCLEOTIDE SEQUENCE [LARGE SCALE GENOMIC DNA]</scope>
    <source>
        <strain evidence="2">DSM 29591</strain>
    </source>
</reference>
<organism evidence="1 2">
    <name type="scientific">Yoonia rosea</name>
    <dbReference type="NCBI Taxonomy" id="287098"/>
    <lineage>
        <taxon>Bacteria</taxon>
        <taxon>Pseudomonadati</taxon>
        <taxon>Pseudomonadota</taxon>
        <taxon>Alphaproteobacteria</taxon>
        <taxon>Rhodobacterales</taxon>
        <taxon>Paracoccaceae</taxon>
        <taxon>Yoonia</taxon>
    </lineage>
</organism>
<dbReference type="GO" id="GO:0016740">
    <property type="term" value="F:transferase activity"/>
    <property type="evidence" value="ECO:0007669"/>
    <property type="project" value="UniProtKB-KW"/>
</dbReference>
<gene>
    <name evidence="1" type="ORF">SAMN05421665_0783</name>
</gene>
<evidence type="ECO:0000313" key="1">
    <source>
        <dbReference type="EMBL" id="SIT78504.1"/>
    </source>
</evidence>
<proteinExistence type="predicted"/>
<dbReference type="Proteomes" id="UP000186997">
    <property type="component" value="Unassembled WGS sequence"/>
</dbReference>
<name>A0A1R3WML3_9RHOB</name>
<dbReference type="SUPFAM" id="SSF53448">
    <property type="entry name" value="Nucleotide-diphospho-sugar transferases"/>
    <property type="match status" value="1"/>
</dbReference>
<dbReference type="InterPro" id="IPR029044">
    <property type="entry name" value="Nucleotide-diphossugar_trans"/>
</dbReference>
<dbReference type="Pfam" id="PF13704">
    <property type="entry name" value="Glyco_tranf_2_4"/>
    <property type="match status" value="1"/>
</dbReference>
<dbReference type="STRING" id="287098.SAMN05421665_0783"/>
<evidence type="ECO:0000313" key="2">
    <source>
        <dbReference type="Proteomes" id="UP000186997"/>
    </source>
</evidence>
<protein>
    <submittedName>
        <fullName evidence="1">Glycosyl transferase family 2</fullName>
    </submittedName>
</protein>
<accession>A0A1R3WML3</accession>
<keyword evidence="2" id="KW-1185">Reference proteome</keyword>
<dbReference type="RefSeq" id="WP_242654337.1">
    <property type="nucleotide sequence ID" value="NZ_FTPR01000001.1"/>
</dbReference>
<keyword evidence="1" id="KW-0808">Transferase</keyword>